<evidence type="ECO:0000259" key="3">
    <source>
        <dbReference type="Pfam" id="PF05193"/>
    </source>
</evidence>
<feature type="compositionally biased region" description="Pro residues" evidence="1">
    <location>
        <begin position="16"/>
        <end position="26"/>
    </location>
</feature>
<dbReference type="Proteomes" id="UP000198546">
    <property type="component" value="Chromosome i"/>
</dbReference>
<accession>A0A1G7APM1</accession>
<feature type="region of interest" description="Disordered" evidence="1">
    <location>
        <begin position="1"/>
        <end position="26"/>
    </location>
</feature>
<dbReference type="OrthoDB" id="9811314at2"/>
<evidence type="ECO:0000256" key="1">
    <source>
        <dbReference type="SAM" id="MobiDB-lite"/>
    </source>
</evidence>
<dbReference type="STRING" id="675864.SAMN04489747_2689"/>
<evidence type="ECO:0000313" key="5">
    <source>
        <dbReference type="Proteomes" id="UP000198546"/>
    </source>
</evidence>
<dbReference type="InterPro" id="IPR011249">
    <property type="entry name" value="Metalloenz_LuxS/M16"/>
</dbReference>
<proteinExistence type="predicted"/>
<dbReference type="AlphaFoldDB" id="A0A1G7APM1"/>
<dbReference type="EMBL" id="LT629688">
    <property type="protein sequence ID" value="SDE16713.1"/>
    <property type="molecule type" value="Genomic_DNA"/>
</dbReference>
<dbReference type="PANTHER" id="PTHR11851:SF224">
    <property type="entry name" value="PROCESSING PROTEASE"/>
    <property type="match status" value="1"/>
</dbReference>
<protein>
    <submittedName>
        <fullName evidence="4">Predicted Zn-dependent peptidase</fullName>
    </submittedName>
</protein>
<dbReference type="GO" id="GO:0046872">
    <property type="term" value="F:metal ion binding"/>
    <property type="evidence" value="ECO:0007669"/>
    <property type="project" value="InterPro"/>
</dbReference>
<keyword evidence="5" id="KW-1185">Reference proteome</keyword>
<dbReference type="SUPFAM" id="SSF63411">
    <property type="entry name" value="LuxS/MPP-like metallohydrolase"/>
    <property type="match status" value="2"/>
</dbReference>
<dbReference type="InterPro" id="IPR011765">
    <property type="entry name" value="Pept_M16_N"/>
</dbReference>
<reference evidence="4 5" key="1">
    <citation type="submission" date="2016-10" db="EMBL/GenBank/DDBJ databases">
        <authorList>
            <person name="de Groot N.N."/>
        </authorList>
    </citation>
    <scope>NUCLEOTIDE SEQUENCE [LARGE SCALE GENOMIC DNA]</scope>
    <source>
        <strain evidence="4 5">MON 2.2</strain>
    </source>
</reference>
<evidence type="ECO:0000313" key="4">
    <source>
        <dbReference type="EMBL" id="SDE16713.1"/>
    </source>
</evidence>
<name>A0A1G7APM1_9ACTN</name>
<dbReference type="InterPro" id="IPR007863">
    <property type="entry name" value="Peptidase_M16_C"/>
</dbReference>
<dbReference type="Gene3D" id="3.30.830.10">
    <property type="entry name" value="Metalloenzyme, LuxS/M16 peptidase-like"/>
    <property type="match status" value="2"/>
</dbReference>
<sequence length="456" mass="48137">MRTHLGPDASPSAHAPTPPAVAPPPHWTFPVPATGTRLANGMDVAWYRLPGQHVVAATLVLDLPLSREPRHLEGVATLTARTLDEGTQHHPGEEYGERLEEVGAALGVHIGLGGQQVMLDVPVTRFAEALPLLAEAVRRPLLDRADVDRHRALRLAEIEQLEANSAQSANRWLRSRLWDAGSRASRMNGGEPETVAAVTAADVAAWHATQVRPAGSTLLLAGDLPEDPLPLVEELFGDWGGAAPGEPLPPPVPAGPGVLLVDRPGAVQADIRLAGPGVDRRHPRWADLLVATNAVGGSFLSRLNRVLREERGWTYGVHLGLSPYRDGGSWAVSGSFRTEVVGATLTETRALLDLGAAPLTEEETTAAVQQLGGTLPLRSATAEGVVDQVASHLLAGLPADHADRLLADLRQVTATSATEAYAELVDLSRSTLVVVGDAAVLEPALAGAGFEVTDRR</sequence>
<feature type="domain" description="Peptidase M16 C-terminal" evidence="3">
    <location>
        <begin position="198"/>
        <end position="371"/>
    </location>
</feature>
<dbReference type="InterPro" id="IPR050361">
    <property type="entry name" value="MPP/UQCRC_Complex"/>
</dbReference>
<organism evidence="4 5">
    <name type="scientific">Auraticoccus monumenti</name>
    <dbReference type="NCBI Taxonomy" id="675864"/>
    <lineage>
        <taxon>Bacteria</taxon>
        <taxon>Bacillati</taxon>
        <taxon>Actinomycetota</taxon>
        <taxon>Actinomycetes</taxon>
        <taxon>Propionibacteriales</taxon>
        <taxon>Propionibacteriaceae</taxon>
        <taxon>Auraticoccus</taxon>
    </lineage>
</organism>
<feature type="domain" description="Peptidase M16 N-terminal" evidence="2">
    <location>
        <begin position="49"/>
        <end position="179"/>
    </location>
</feature>
<dbReference type="Pfam" id="PF00675">
    <property type="entry name" value="Peptidase_M16"/>
    <property type="match status" value="1"/>
</dbReference>
<evidence type="ECO:0000259" key="2">
    <source>
        <dbReference type="Pfam" id="PF00675"/>
    </source>
</evidence>
<gene>
    <name evidence="4" type="ORF">SAMN04489747_2689</name>
</gene>
<dbReference type="RefSeq" id="WP_090594252.1">
    <property type="nucleotide sequence ID" value="NZ_LT629688.1"/>
</dbReference>
<dbReference type="Pfam" id="PF05193">
    <property type="entry name" value="Peptidase_M16_C"/>
    <property type="match status" value="1"/>
</dbReference>
<dbReference type="PANTHER" id="PTHR11851">
    <property type="entry name" value="METALLOPROTEASE"/>
    <property type="match status" value="1"/>
</dbReference>